<dbReference type="AlphaFoldDB" id="A0A1H6J9B0"/>
<dbReference type="InterPro" id="IPR029069">
    <property type="entry name" value="HotDog_dom_sf"/>
</dbReference>
<dbReference type="STRING" id="370526.SAMN04489835_1343"/>
<organism evidence="2 3">
    <name type="scientific">Mycolicibacterium rutilum</name>
    <name type="common">Mycobacterium rutilum</name>
    <dbReference type="NCBI Taxonomy" id="370526"/>
    <lineage>
        <taxon>Bacteria</taxon>
        <taxon>Bacillati</taxon>
        <taxon>Actinomycetota</taxon>
        <taxon>Actinomycetes</taxon>
        <taxon>Mycobacteriales</taxon>
        <taxon>Mycobacteriaceae</taxon>
        <taxon>Mycolicibacterium</taxon>
    </lineage>
</organism>
<dbReference type="EMBL" id="LT629971">
    <property type="protein sequence ID" value="SEH55377.1"/>
    <property type="molecule type" value="Genomic_DNA"/>
</dbReference>
<dbReference type="OrthoDB" id="4605837at2"/>
<evidence type="ECO:0000313" key="2">
    <source>
        <dbReference type="EMBL" id="SEH55377.1"/>
    </source>
</evidence>
<gene>
    <name evidence="2" type="ORF">SAMN04489835_1343</name>
</gene>
<keyword evidence="3" id="KW-1185">Reference proteome</keyword>
<feature type="domain" description="Acyl-CoA thioesterase-like N-terminal HotDog" evidence="1">
    <location>
        <begin position="25"/>
        <end position="101"/>
    </location>
</feature>
<sequence>MLDGRDFALDGGPTGEHTSRFVRDLPDNWCFSGRAFGGYTSALALAAVFEHSGRAAAASLSVTFVEAGTPGPLEIDVRTVRGGRSAAAYEATLSQAGRTILFAGSWLSDGWLGPPSVDAPVPFERYGTPTAELPDPESCPSLEWIAQTYPSLRFAHRRGVDYPSGIGEFGRHHPEVALWVATDVGTGGDEPLPHPQVADVLHADAHLFDAPGKVSGFVDAWLLSLDLNLVWQPGAHLLPSTSWRLLEARGSVTSGACTAYGSLRGPDGSLLAVLTSQGLIR</sequence>
<evidence type="ECO:0000313" key="3">
    <source>
        <dbReference type="Proteomes" id="UP000182915"/>
    </source>
</evidence>
<proteinExistence type="predicted"/>
<name>A0A1H6J9B0_MYCRU</name>
<dbReference type="InterPro" id="IPR049449">
    <property type="entry name" value="TesB_ACOT8-like_N"/>
</dbReference>
<dbReference type="InterPro" id="IPR042171">
    <property type="entry name" value="Acyl-CoA_hotdog"/>
</dbReference>
<reference evidence="3" key="1">
    <citation type="submission" date="2016-10" db="EMBL/GenBank/DDBJ databases">
        <authorList>
            <person name="Varghese N."/>
            <person name="Submissions S."/>
        </authorList>
    </citation>
    <scope>NUCLEOTIDE SEQUENCE [LARGE SCALE GENOMIC DNA]</scope>
    <source>
        <strain evidence="3">DSM 45405</strain>
    </source>
</reference>
<dbReference type="Gene3D" id="2.40.160.210">
    <property type="entry name" value="Acyl-CoA thioesterase, double hotdog domain"/>
    <property type="match status" value="1"/>
</dbReference>
<dbReference type="RefSeq" id="WP_083406492.1">
    <property type="nucleotide sequence ID" value="NZ_LT629971.1"/>
</dbReference>
<accession>A0A1H6J9B0</accession>
<dbReference type="SUPFAM" id="SSF54637">
    <property type="entry name" value="Thioesterase/thiol ester dehydrase-isomerase"/>
    <property type="match status" value="1"/>
</dbReference>
<dbReference type="Proteomes" id="UP000182915">
    <property type="component" value="Chromosome I"/>
</dbReference>
<protein>
    <submittedName>
        <fullName evidence="2">Acyl-CoA thioesterase</fullName>
    </submittedName>
</protein>
<evidence type="ECO:0000259" key="1">
    <source>
        <dbReference type="Pfam" id="PF13622"/>
    </source>
</evidence>
<dbReference type="Pfam" id="PF13622">
    <property type="entry name" value="4HBT_3"/>
    <property type="match status" value="1"/>
</dbReference>